<organism evidence="1 2">
    <name type="scientific">Ambrosia artemisiifolia</name>
    <name type="common">Common ragweed</name>
    <dbReference type="NCBI Taxonomy" id="4212"/>
    <lineage>
        <taxon>Eukaryota</taxon>
        <taxon>Viridiplantae</taxon>
        <taxon>Streptophyta</taxon>
        <taxon>Embryophyta</taxon>
        <taxon>Tracheophyta</taxon>
        <taxon>Spermatophyta</taxon>
        <taxon>Magnoliopsida</taxon>
        <taxon>eudicotyledons</taxon>
        <taxon>Gunneridae</taxon>
        <taxon>Pentapetalae</taxon>
        <taxon>asterids</taxon>
        <taxon>campanulids</taxon>
        <taxon>Asterales</taxon>
        <taxon>Asteraceae</taxon>
        <taxon>Asteroideae</taxon>
        <taxon>Heliantheae alliance</taxon>
        <taxon>Heliantheae</taxon>
        <taxon>Ambrosia</taxon>
    </lineage>
</organism>
<gene>
    <name evidence="1" type="ORF">M8C21_007758</name>
</gene>
<sequence>GGYLVKLAILHVFDLLINCCRLHHSTTLRIMLQQDGRGLRNRVRPFGWKVINISKQASLTRLMRSSLPKGVETWADAAAVQEQMYVYGMVNELVNKCRLPATGRTVA</sequence>
<dbReference type="AlphaFoldDB" id="A0AAD5CRL0"/>
<comment type="caution">
    <text evidence="1">The sequence shown here is derived from an EMBL/GenBank/DDBJ whole genome shotgun (WGS) entry which is preliminary data.</text>
</comment>
<keyword evidence="2" id="KW-1185">Reference proteome</keyword>
<name>A0AAD5CRL0_AMBAR</name>
<evidence type="ECO:0000313" key="1">
    <source>
        <dbReference type="EMBL" id="KAI7746549.1"/>
    </source>
</evidence>
<dbReference type="EMBL" id="JAMZMK010006947">
    <property type="protein sequence ID" value="KAI7746549.1"/>
    <property type="molecule type" value="Genomic_DNA"/>
</dbReference>
<reference evidence="1" key="1">
    <citation type="submission" date="2022-06" db="EMBL/GenBank/DDBJ databases">
        <title>Uncovering the hologenomic basis of an extraordinary plant invasion.</title>
        <authorList>
            <person name="Bieker V.C."/>
            <person name="Martin M.D."/>
            <person name="Gilbert T."/>
            <person name="Hodgins K."/>
            <person name="Battlay P."/>
            <person name="Petersen B."/>
            <person name="Wilson J."/>
        </authorList>
    </citation>
    <scope>NUCLEOTIDE SEQUENCE</scope>
    <source>
        <strain evidence="1">AA19_3_7</strain>
        <tissue evidence="1">Leaf</tissue>
    </source>
</reference>
<accession>A0AAD5CRL0</accession>
<protein>
    <submittedName>
        <fullName evidence="1">Uncharacterized protein</fullName>
    </submittedName>
</protein>
<feature type="non-terminal residue" evidence="1">
    <location>
        <position position="1"/>
    </location>
</feature>
<proteinExistence type="predicted"/>
<evidence type="ECO:0000313" key="2">
    <source>
        <dbReference type="Proteomes" id="UP001206925"/>
    </source>
</evidence>
<dbReference type="Proteomes" id="UP001206925">
    <property type="component" value="Unassembled WGS sequence"/>
</dbReference>